<dbReference type="InterPro" id="IPR037012">
    <property type="entry name" value="NanQ/TabA/YiaL_sf"/>
</dbReference>
<feature type="signal peptide" evidence="1">
    <location>
        <begin position="1"/>
        <end position="28"/>
    </location>
</feature>
<dbReference type="NCBIfam" id="TIGR00022">
    <property type="entry name" value="YhcH/YjgK/YiaL family protein"/>
    <property type="match status" value="1"/>
</dbReference>
<evidence type="ECO:0000313" key="2">
    <source>
        <dbReference type="EMBL" id="PJJ74475.1"/>
    </source>
</evidence>
<organism evidence="2 3">
    <name type="scientific">Thermoflavifilum aggregans</name>
    <dbReference type="NCBI Taxonomy" id="454188"/>
    <lineage>
        <taxon>Bacteria</taxon>
        <taxon>Pseudomonadati</taxon>
        <taxon>Bacteroidota</taxon>
        <taxon>Chitinophagia</taxon>
        <taxon>Chitinophagales</taxon>
        <taxon>Chitinophagaceae</taxon>
        <taxon>Thermoflavifilum</taxon>
    </lineage>
</organism>
<feature type="chain" id="PRO_5014870446" evidence="1">
    <location>
        <begin position="29"/>
        <end position="204"/>
    </location>
</feature>
<gene>
    <name evidence="2" type="ORF">BXY57_0033</name>
</gene>
<sequence>MPIDMKARFLLFLIFSGIICLAAFQAHSQSQATARHWFAEGSWRSNLHIKPSSTIDVIAFYQQYHRNPALWSKVLAFLNRPDLQTLDTGTYHLTEGDSAYAVISTYIPKPMDQTRFESHRKYIDVQYVMQGKEKIGIADVTKAKITEPYRADKDVAHYEAMGTYVTATPDVFFIFFPTNAHRPGIAADDHPQPVKKLVIKVRVL</sequence>
<dbReference type="PANTHER" id="PTHR34986">
    <property type="entry name" value="EVOLVED BETA-GALACTOSIDASE SUBUNIT BETA"/>
    <property type="match status" value="1"/>
</dbReference>
<dbReference type="SUPFAM" id="SSF51197">
    <property type="entry name" value="Clavaminate synthase-like"/>
    <property type="match status" value="1"/>
</dbReference>
<name>A0A2M9CRL1_9BACT</name>
<comment type="caution">
    <text evidence="2">The sequence shown here is derived from an EMBL/GenBank/DDBJ whole genome shotgun (WGS) entry which is preliminary data.</text>
</comment>
<dbReference type="AlphaFoldDB" id="A0A2M9CRL1"/>
<evidence type="ECO:0000256" key="1">
    <source>
        <dbReference type="SAM" id="SignalP"/>
    </source>
</evidence>
<dbReference type="GO" id="GO:0005829">
    <property type="term" value="C:cytosol"/>
    <property type="evidence" value="ECO:0007669"/>
    <property type="project" value="TreeGrafter"/>
</dbReference>
<dbReference type="Pfam" id="PF04074">
    <property type="entry name" value="DUF386"/>
    <property type="match status" value="1"/>
</dbReference>
<keyword evidence="1" id="KW-0732">Signal</keyword>
<dbReference type="PANTHER" id="PTHR34986:SF1">
    <property type="entry name" value="PROTEIN YIAL"/>
    <property type="match status" value="1"/>
</dbReference>
<dbReference type="Gene3D" id="2.60.120.370">
    <property type="entry name" value="YhcH/YjgK/YiaL"/>
    <property type="match status" value="1"/>
</dbReference>
<reference evidence="2 3" key="1">
    <citation type="submission" date="2017-11" db="EMBL/GenBank/DDBJ databases">
        <title>Genomic Encyclopedia of Archaeal and Bacterial Type Strains, Phase II (KMG-II): From Individual Species to Whole Genera.</title>
        <authorList>
            <person name="Goeker M."/>
        </authorList>
    </citation>
    <scope>NUCLEOTIDE SEQUENCE [LARGE SCALE GENOMIC DNA]</scope>
    <source>
        <strain evidence="2 3">DSM 27268</strain>
    </source>
</reference>
<dbReference type="EMBL" id="PGFG01000001">
    <property type="protein sequence ID" value="PJJ74475.1"/>
    <property type="molecule type" value="Genomic_DNA"/>
</dbReference>
<accession>A0A2M9CRL1</accession>
<dbReference type="InterPro" id="IPR004375">
    <property type="entry name" value="NanQ/TabA/YiaL"/>
</dbReference>
<protein>
    <submittedName>
        <fullName evidence="2">YhcH/YjgK/YiaL family protein</fullName>
    </submittedName>
</protein>
<dbReference type="Proteomes" id="UP000230000">
    <property type="component" value="Unassembled WGS sequence"/>
</dbReference>
<evidence type="ECO:0000313" key="3">
    <source>
        <dbReference type="Proteomes" id="UP000230000"/>
    </source>
</evidence>
<proteinExistence type="predicted"/>
<keyword evidence="3" id="KW-1185">Reference proteome</keyword>